<organism evidence="2 3">
    <name type="scientific">Oidiodendron maius (strain Zn)</name>
    <dbReference type="NCBI Taxonomy" id="913774"/>
    <lineage>
        <taxon>Eukaryota</taxon>
        <taxon>Fungi</taxon>
        <taxon>Dikarya</taxon>
        <taxon>Ascomycota</taxon>
        <taxon>Pezizomycotina</taxon>
        <taxon>Leotiomycetes</taxon>
        <taxon>Leotiomycetes incertae sedis</taxon>
        <taxon>Myxotrichaceae</taxon>
        <taxon>Oidiodendron</taxon>
    </lineage>
</organism>
<dbReference type="EMBL" id="KN832879">
    <property type="protein sequence ID" value="KIM98831.1"/>
    <property type="molecule type" value="Genomic_DNA"/>
</dbReference>
<protein>
    <submittedName>
        <fullName evidence="2">Uncharacterized protein</fullName>
    </submittedName>
</protein>
<sequence>MTLVSTGQLDETTAMLNRTGIASLMDDPIEMDASVSQQANPLLNQSQIPSLSQNQNPTPKPNSTAKISPSRTPLVQRQHDDNSDSEAGGIQMIDNESDGELVELEHMPEPEPDEPTFDSFKSTAGEEQKVLGSFERVKKVSAADMGLY</sequence>
<gene>
    <name evidence="2" type="ORF">OIDMADRAFT_19869</name>
</gene>
<proteinExistence type="predicted"/>
<keyword evidence="3" id="KW-1185">Reference proteome</keyword>
<dbReference type="Proteomes" id="UP000054321">
    <property type="component" value="Unassembled WGS sequence"/>
</dbReference>
<reference evidence="3" key="2">
    <citation type="submission" date="2015-01" db="EMBL/GenBank/DDBJ databases">
        <title>Evolutionary Origins and Diversification of the Mycorrhizal Mutualists.</title>
        <authorList>
            <consortium name="DOE Joint Genome Institute"/>
            <consortium name="Mycorrhizal Genomics Consortium"/>
            <person name="Kohler A."/>
            <person name="Kuo A."/>
            <person name="Nagy L.G."/>
            <person name="Floudas D."/>
            <person name="Copeland A."/>
            <person name="Barry K.W."/>
            <person name="Cichocki N."/>
            <person name="Veneault-Fourrey C."/>
            <person name="LaButti K."/>
            <person name="Lindquist E.A."/>
            <person name="Lipzen A."/>
            <person name="Lundell T."/>
            <person name="Morin E."/>
            <person name="Murat C."/>
            <person name="Riley R."/>
            <person name="Ohm R."/>
            <person name="Sun H."/>
            <person name="Tunlid A."/>
            <person name="Henrissat B."/>
            <person name="Grigoriev I.V."/>
            <person name="Hibbett D.S."/>
            <person name="Martin F."/>
        </authorList>
    </citation>
    <scope>NUCLEOTIDE SEQUENCE [LARGE SCALE GENOMIC DNA]</scope>
    <source>
        <strain evidence="3">Zn</strain>
    </source>
</reference>
<dbReference type="HOGENOM" id="CLU_1759335_0_0_1"/>
<feature type="compositionally biased region" description="Polar residues" evidence="1">
    <location>
        <begin position="34"/>
        <end position="75"/>
    </location>
</feature>
<accession>A0A0C3H8X4</accession>
<name>A0A0C3H8X4_OIDMZ</name>
<evidence type="ECO:0000313" key="3">
    <source>
        <dbReference type="Proteomes" id="UP000054321"/>
    </source>
</evidence>
<evidence type="ECO:0000313" key="2">
    <source>
        <dbReference type="EMBL" id="KIM98831.1"/>
    </source>
</evidence>
<evidence type="ECO:0000256" key="1">
    <source>
        <dbReference type="SAM" id="MobiDB-lite"/>
    </source>
</evidence>
<dbReference type="AlphaFoldDB" id="A0A0C3H8X4"/>
<dbReference type="InParanoid" id="A0A0C3H8X4"/>
<feature type="region of interest" description="Disordered" evidence="1">
    <location>
        <begin position="32"/>
        <end position="100"/>
    </location>
</feature>
<reference evidence="2 3" key="1">
    <citation type="submission" date="2014-04" db="EMBL/GenBank/DDBJ databases">
        <authorList>
            <consortium name="DOE Joint Genome Institute"/>
            <person name="Kuo A."/>
            <person name="Martino E."/>
            <person name="Perotto S."/>
            <person name="Kohler A."/>
            <person name="Nagy L.G."/>
            <person name="Floudas D."/>
            <person name="Copeland A."/>
            <person name="Barry K.W."/>
            <person name="Cichocki N."/>
            <person name="Veneault-Fourrey C."/>
            <person name="LaButti K."/>
            <person name="Lindquist E.A."/>
            <person name="Lipzen A."/>
            <person name="Lundell T."/>
            <person name="Morin E."/>
            <person name="Murat C."/>
            <person name="Sun H."/>
            <person name="Tunlid A."/>
            <person name="Henrissat B."/>
            <person name="Grigoriev I.V."/>
            <person name="Hibbett D.S."/>
            <person name="Martin F."/>
            <person name="Nordberg H.P."/>
            <person name="Cantor M.N."/>
            <person name="Hua S.X."/>
        </authorList>
    </citation>
    <scope>NUCLEOTIDE SEQUENCE [LARGE SCALE GENOMIC DNA]</scope>
    <source>
        <strain evidence="2 3">Zn</strain>
    </source>
</reference>